<accession>A0A0C2ZPE9</accession>
<dbReference type="HOGENOM" id="CLU_013084_0_1_1"/>
<organism evidence="1 2">
    <name type="scientific">Scleroderma citrinum Foug A</name>
    <dbReference type="NCBI Taxonomy" id="1036808"/>
    <lineage>
        <taxon>Eukaryota</taxon>
        <taxon>Fungi</taxon>
        <taxon>Dikarya</taxon>
        <taxon>Basidiomycota</taxon>
        <taxon>Agaricomycotina</taxon>
        <taxon>Agaricomycetes</taxon>
        <taxon>Agaricomycetidae</taxon>
        <taxon>Boletales</taxon>
        <taxon>Sclerodermatineae</taxon>
        <taxon>Sclerodermataceae</taxon>
        <taxon>Scleroderma</taxon>
    </lineage>
</organism>
<dbReference type="OrthoDB" id="2676448at2759"/>
<keyword evidence="2" id="KW-1185">Reference proteome</keyword>
<sequence length="194" mass="22524">QHQFIHAVEELENLVVQRLFELSKANLASTVGYKLHKQISKAIVQQSVAVRNALERYNKLAVKQSPPRPVLQYSEVLSYATLGDFDLLKHSRHDVLARLWSNTMHRQMVVKYFKLLRAHEEITQLNVEVRQLQAWVDSETMEIRQIAAELSAQNPPLSAELWVLFHRQHCVNNQHQGGYNIYMTSRNIQECGQL</sequence>
<evidence type="ECO:0000313" key="1">
    <source>
        <dbReference type="EMBL" id="KIM63433.1"/>
    </source>
</evidence>
<evidence type="ECO:0000313" key="2">
    <source>
        <dbReference type="Proteomes" id="UP000053989"/>
    </source>
</evidence>
<reference evidence="1 2" key="1">
    <citation type="submission" date="2014-04" db="EMBL/GenBank/DDBJ databases">
        <authorList>
            <consortium name="DOE Joint Genome Institute"/>
            <person name="Kuo A."/>
            <person name="Kohler A."/>
            <person name="Nagy L.G."/>
            <person name="Floudas D."/>
            <person name="Copeland A."/>
            <person name="Barry K.W."/>
            <person name="Cichocki N."/>
            <person name="Veneault-Fourrey C."/>
            <person name="LaButti K."/>
            <person name="Lindquist E.A."/>
            <person name="Lipzen A."/>
            <person name="Lundell T."/>
            <person name="Morin E."/>
            <person name="Murat C."/>
            <person name="Sun H."/>
            <person name="Tunlid A."/>
            <person name="Henrissat B."/>
            <person name="Grigoriev I.V."/>
            <person name="Hibbett D.S."/>
            <person name="Martin F."/>
            <person name="Nordberg H.P."/>
            <person name="Cantor M.N."/>
            <person name="Hua S.X."/>
        </authorList>
    </citation>
    <scope>NUCLEOTIDE SEQUENCE [LARGE SCALE GENOMIC DNA]</scope>
    <source>
        <strain evidence="1 2">Foug A</strain>
    </source>
</reference>
<proteinExistence type="predicted"/>
<dbReference type="EMBL" id="KN822035">
    <property type="protein sequence ID" value="KIM63433.1"/>
    <property type="molecule type" value="Genomic_DNA"/>
</dbReference>
<dbReference type="AlphaFoldDB" id="A0A0C2ZPE9"/>
<protein>
    <submittedName>
        <fullName evidence="1">Uncharacterized protein</fullName>
    </submittedName>
</protein>
<gene>
    <name evidence="1" type="ORF">SCLCIDRAFT_117599</name>
</gene>
<dbReference type="Proteomes" id="UP000053989">
    <property type="component" value="Unassembled WGS sequence"/>
</dbReference>
<dbReference type="InParanoid" id="A0A0C2ZPE9"/>
<reference evidence="2" key="2">
    <citation type="submission" date="2015-01" db="EMBL/GenBank/DDBJ databases">
        <title>Evolutionary Origins and Diversification of the Mycorrhizal Mutualists.</title>
        <authorList>
            <consortium name="DOE Joint Genome Institute"/>
            <consortium name="Mycorrhizal Genomics Consortium"/>
            <person name="Kohler A."/>
            <person name="Kuo A."/>
            <person name="Nagy L.G."/>
            <person name="Floudas D."/>
            <person name="Copeland A."/>
            <person name="Barry K.W."/>
            <person name="Cichocki N."/>
            <person name="Veneault-Fourrey C."/>
            <person name="LaButti K."/>
            <person name="Lindquist E.A."/>
            <person name="Lipzen A."/>
            <person name="Lundell T."/>
            <person name="Morin E."/>
            <person name="Murat C."/>
            <person name="Riley R."/>
            <person name="Ohm R."/>
            <person name="Sun H."/>
            <person name="Tunlid A."/>
            <person name="Henrissat B."/>
            <person name="Grigoriev I.V."/>
            <person name="Hibbett D.S."/>
            <person name="Martin F."/>
        </authorList>
    </citation>
    <scope>NUCLEOTIDE SEQUENCE [LARGE SCALE GENOMIC DNA]</scope>
    <source>
        <strain evidence="2">Foug A</strain>
    </source>
</reference>
<dbReference type="STRING" id="1036808.A0A0C2ZPE9"/>
<feature type="non-terminal residue" evidence="1">
    <location>
        <position position="1"/>
    </location>
</feature>
<name>A0A0C2ZPE9_9AGAM</name>